<name>A0ABW0YLP3_9BACI</name>
<dbReference type="RefSeq" id="WP_385939440.1">
    <property type="nucleotide sequence ID" value="NZ_JBHSOZ010000003.1"/>
</dbReference>
<dbReference type="Proteomes" id="UP001596142">
    <property type="component" value="Unassembled WGS sequence"/>
</dbReference>
<protein>
    <submittedName>
        <fullName evidence="1">Uncharacterized protein</fullName>
    </submittedName>
</protein>
<comment type="caution">
    <text evidence="1">The sequence shown here is derived from an EMBL/GenBank/DDBJ whole genome shotgun (WGS) entry which is preliminary data.</text>
</comment>
<organism evidence="1 2">
    <name type="scientific">Thalassorhabdus alkalitolerans</name>
    <dbReference type="NCBI Taxonomy" id="2282697"/>
    <lineage>
        <taxon>Bacteria</taxon>
        <taxon>Bacillati</taxon>
        <taxon>Bacillota</taxon>
        <taxon>Bacilli</taxon>
        <taxon>Bacillales</taxon>
        <taxon>Bacillaceae</taxon>
        <taxon>Thalassorhabdus</taxon>
    </lineage>
</organism>
<proteinExistence type="predicted"/>
<evidence type="ECO:0000313" key="1">
    <source>
        <dbReference type="EMBL" id="MFC5712340.1"/>
    </source>
</evidence>
<gene>
    <name evidence="1" type="ORF">ACFPU1_06060</name>
</gene>
<sequence>MNKPEILDELRMEIGLSFDYAESLDDFFSRIVYNFDSLPEDFCCAIYENHWNEFVKNCSGKAWHMPASVPFGHKPLSLCAIRGSITVYYEIDKHYLLSPFYKGCQLLGIFIVGVPHGKYRIEEEDLLFMEEVSRFLSSRVPRFQGRNAS</sequence>
<keyword evidence="2" id="KW-1185">Reference proteome</keyword>
<evidence type="ECO:0000313" key="2">
    <source>
        <dbReference type="Proteomes" id="UP001596142"/>
    </source>
</evidence>
<accession>A0ABW0YLP3</accession>
<dbReference type="EMBL" id="JBHSOZ010000003">
    <property type="protein sequence ID" value="MFC5712340.1"/>
    <property type="molecule type" value="Genomic_DNA"/>
</dbReference>
<reference evidence="2" key="1">
    <citation type="journal article" date="2019" name="Int. J. Syst. Evol. Microbiol.">
        <title>The Global Catalogue of Microorganisms (GCM) 10K type strain sequencing project: providing services to taxonomists for standard genome sequencing and annotation.</title>
        <authorList>
            <consortium name="The Broad Institute Genomics Platform"/>
            <consortium name="The Broad Institute Genome Sequencing Center for Infectious Disease"/>
            <person name="Wu L."/>
            <person name="Ma J."/>
        </authorList>
    </citation>
    <scope>NUCLEOTIDE SEQUENCE [LARGE SCALE GENOMIC DNA]</scope>
    <source>
        <strain evidence="2">CECT 7184</strain>
    </source>
</reference>